<keyword evidence="2 5" id="KW-0378">Hydrolase</keyword>
<reference evidence="5 6" key="1">
    <citation type="journal article" date="2019" name="Int. J. Syst. Evol. Microbiol.">
        <title>The Global Catalogue of Microorganisms (GCM) 10K type strain sequencing project: providing services to taxonomists for standard genome sequencing and annotation.</title>
        <authorList>
            <consortium name="The Broad Institute Genomics Platform"/>
            <consortium name="The Broad Institute Genome Sequencing Center for Infectious Disease"/>
            <person name="Wu L."/>
            <person name="Ma J."/>
        </authorList>
    </citation>
    <scope>NUCLEOTIDE SEQUENCE [LARGE SCALE GENOMIC DNA]</scope>
    <source>
        <strain evidence="5 6">JCM 6242</strain>
    </source>
</reference>
<evidence type="ECO:0000313" key="5">
    <source>
        <dbReference type="EMBL" id="GAA2897530.1"/>
    </source>
</evidence>
<evidence type="ECO:0000256" key="2">
    <source>
        <dbReference type="ARBA" id="ARBA00022801"/>
    </source>
</evidence>
<dbReference type="Pfam" id="PF00293">
    <property type="entry name" value="NUDIX"/>
    <property type="match status" value="1"/>
</dbReference>
<dbReference type="Proteomes" id="UP001500831">
    <property type="component" value="Unassembled WGS sequence"/>
</dbReference>
<evidence type="ECO:0000256" key="1">
    <source>
        <dbReference type="ARBA" id="ARBA00001946"/>
    </source>
</evidence>
<accession>A0ABN3W7B7</accession>
<dbReference type="InterPro" id="IPR020084">
    <property type="entry name" value="NUDIX_hydrolase_CS"/>
</dbReference>
<sequence length="162" mass="17410">MVEIVNERQAPPFARARAAAGALFFDEGGRVMIVRPSYKEQLDIPGGFVEPGETPYAACVREVGEELGIRPPIGRLLVADWAPSPVDGELILFVFDGGVLDAETLAAIVFADNELTGFGFHPVEDLDGLLIDRLARRVKAAVAARDLGETVYLEHGRALPVG</sequence>
<organism evidence="5 6">
    <name type="scientific">Streptosporangium fragile</name>
    <dbReference type="NCBI Taxonomy" id="46186"/>
    <lineage>
        <taxon>Bacteria</taxon>
        <taxon>Bacillati</taxon>
        <taxon>Actinomycetota</taxon>
        <taxon>Actinomycetes</taxon>
        <taxon>Streptosporangiales</taxon>
        <taxon>Streptosporangiaceae</taxon>
        <taxon>Streptosporangium</taxon>
    </lineage>
</organism>
<evidence type="ECO:0000259" key="4">
    <source>
        <dbReference type="PROSITE" id="PS51462"/>
    </source>
</evidence>
<dbReference type="GO" id="GO:0016787">
    <property type="term" value="F:hydrolase activity"/>
    <property type="evidence" value="ECO:0007669"/>
    <property type="project" value="UniProtKB-KW"/>
</dbReference>
<dbReference type="PANTHER" id="PTHR43046:SF12">
    <property type="entry name" value="GDP-MANNOSE MANNOSYL HYDROLASE"/>
    <property type="match status" value="1"/>
</dbReference>
<dbReference type="PANTHER" id="PTHR43046">
    <property type="entry name" value="GDP-MANNOSE MANNOSYL HYDROLASE"/>
    <property type="match status" value="1"/>
</dbReference>
<dbReference type="InterPro" id="IPR015797">
    <property type="entry name" value="NUDIX_hydrolase-like_dom_sf"/>
</dbReference>
<keyword evidence="6" id="KW-1185">Reference proteome</keyword>
<dbReference type="Gene3D" id="3.90.79.10">
    <property type="entry name" value="Nucleoside Triphosphate Pyrophosphohydrolase"/>
    <property type="match status" value="1"/>
</dbReference>
<feature type="domain" description="Nudix hydrolase" evidence="4">
    <location>
        <begin position="15"/>
        <end position="143"/>
    </location>
</feature>
<evidence type="ECO:0000256" key="3">
    <source>
        <dbReference type="ARBA" id="ARBA00022842"/>
    </source>
</evidence>
<dbReference type="EMBL" id="BAAAVI010000060">
    <property type="protein sequence ID" value="GAA2897530.1"/>
    <property type="molecule type" value="Genomic_DNA"/>
</dbReference>
<gene>
    <name evidence="5" type="ORF">GCM10010517_62580</name>
</gene>
<dbReference type="SUPFAM" id="SSF55811">
    <property type="entry name" value="Nudix"/>
    <property type="match status" value="1"/>
</dbReference>
<dbReference type="CDD" id="cd18876">
    <property type="entry name" value="NUDIX_Hydrolase"/>
    <property type="match status" value="1"/>
</dbReference>
<dbReference type="PROSITE" id="PS00893">
    <property type="entry name" value="NUDIX_BOX"/>
    <property type="match status" value="1"/>
</dbReference>
<name>A0ABN3W7B7_9ACTN</name>
<dbReference type="InterPro" id="IPR000086">
    <property type="entry name" value="NUDIX_hydrolase_dom"/>
</dbReference>
<proteinExistence type="predicted"/>
<protein>
    <submittedName>
        <fullName evidence="5">NUDIX hydrolase</fullName>
    </submittedName>
</protein>
<comment type="caution">
    <text evidence="5">The sequence shown here is derived from an EMBL/GenBank/DDBJ whole genome shotgun (WGS) entry which is preliminary data.</text>
</comment>
<dbReference type="PROSITE" id="PS51462">
    <property type="entry name" value="NUDIX"/>
    <property type="match status" value="1"/>
</dbReference>
<keyword evidence="3" id="KW-0460">Magnesium</keyword>
<comment type="cofactor">
    <cofactor evidence="1">
        <name>Mg(2+)</name>
        <dbReference type="ChEBI" id="CHEBI:18420"/>
    </cofactor>
</comment>
<evidence type="ECO:0000313" key="6">
    <source>
        <dbReference type="Proteomes" id="UP001500831"/>
    </source>
</evidence>